<proteinExistence type="inferred from homology"/>
<dbReference type="InterPro" id="IPR011641">
    <property type="entry name" value="Tyr-kin_ephrin_A/B_rcpt-like"/>
</dbReference>
<keyword evidence="3" id="KW-0813">Transport</keyword>
<keyword evidence="4 11" id="KW-0812">Transmembrane</keyword>
<dbReference type="GO" id="GO:0005524">
    <property type="term" value="F:ATP binding"/>
    <property type="evidence" value="ECO:0007669"/>
    <property type="project" value="UniProtKB-KW"/>
</dbReference>
<evidence type="ECO:0000256" key="10">
    <source>
        <dbReference type="SAM" id="MobiDB-lite"/>
    </source>
</evidence>
<dbReference type="Pfam" id="PF12698">
    <property type="entry name" value="ABC2_membrane_3"/>
    <property type="match status" value="2"/>
</dbReference>
<dbReference type="InterPro" id="IPR027417">
    <property type="entry name" value="P-loop_NTPase"/>
</dbReference>
<evidence type="ECO:0000313" key="13">
    <source>
        <dbReference type="EMBL" id="VDI42993.1"/>
    </source>
</evidence>
<feature type="transmembrane region" description="Helical" evidence="11">
    <location>
        <begin position="2212"/>
        <end position="2237"/>
    </location>
</feature>
<feature type="transmembrane region" description="Helical" evidence="11">
    <location>
        <begin position="2305"/>
        <end position="2327"/>
    </location>
</feature>
<feature type="transmembrane region" description="Helical" evidence="11">
    <location>
        <begin position="1145"/>
        <end position="1163"/>
    </location>
</feature>
<dbReference type="GO" id="GO:0005319">
    <property type="term" value="F:lipid transporter activity"/>
    <property type="evidence" value="ECO:0007669"/>
    <property type="project" value="TreeGrafter"/>
</dbReference>
<dbReference type="GO" id="GO:0016887">
    <property type="term" value="F:ATP hydrolysis activity"/>
    <property type="evidence" value="ECO:0007669"/>
    <property type="project" value="InterPro"/>
</dbReference>
<evidence type="ECO:0000256" key="5">
    <source>
        <dbReference type="ARBA" id="ARBA00022737"/>
    </source>
</evidence>
<dbReference type="SUPFAM" id="SSF57184">
    <property type="entry name" value="Growth factor receptor domain"/>
    <property type="match status" value="3"/>
</dbReference>
<feature type="transmembrane region" description="Helical" evidence="11">
    <location>
        <begin position="1808"/>
        <end position="1827"/>
    </location>
</feature>
<feature type="transmembrane region" description="Helical" evidence="11">
    <location>
        <begin position="1084"/>
        <end position="1106"/>
    </location>
</feature>
<dbReference type="FunFam" id="3.40.50.300:FF:000327">
    <property type="entry name" value="ATP-binding cassette sub-family A member 3"/>
    <property type="match status" value="1"/>
</dbReference>
<evidence type="ECO:0000256" key="6">
    <source>
        <dbReference type="ARBA" id="ARBA00022741"/>
    </source>
</evidence>
<feature type="region of interest" description="Disordered" evidence="10">
    <location>
        <begin position="1542"/>
        <end position="1618"/>
    </location>
</feature>
<evidence type="ECO:0000256" key="4">
    <source>
        <dbReference type="ARBA" id="ARBA00022692"/>
    </source>
</evidence>
<dbReference type="InterPro" id="IPR026082">
    <property type="entry name" value="ABCA"/>
</dbReference>
<dbReference type="SMART" id="SM00382">
    <property type="entry name" value="AAA"/>
    <property type="match status" value="2"/>
</dbReference>
<dbReference type="OrthoDB" id="10255969at2759"/>
<dbReference type="GO" id="GO:0016020">
    <property type="term" value="C:membrane"/>
    <property type="evidence" value="ECO:0007669"/>
    <property type="project" value="UniProtKB-SubCell"/>
</dbReference>
<dbReference type="Gene3D" id="2.10.50.10">
    <property type="entry name" value="Tumor Necrosis Factor Receptor, subunit A, domain 2"/>
    <property type="match status" value="5"/>
</dbReference>
<feature type="compositionally biased region" description="Polar residues" evidence="10">
    <location>
        <begin position="1561"/>
        <end position="1570"/>
    </location>
</feature>
<evidence type="ECO:0000256" key="9">
    <source>
        <dbReference type="ARBA" id="ARBA00023136"/>
    </source>
</evidence>
<comment type="caution">
    <text evidence="13">The sequence shown here is derived from an EMBL/GenBank/DDBJ whole genome shotgun (WGS) entry which is preliminary data.</text>
</comment>
<organism evidence="13 14">
    <name type="scientific">Mytilus galloprovincialis</name>
    <name type="common">Mediterranean mussel</name>
    <dbReference type="NCBI Taxonomy" id="29158"/>
    <lineage>
        <taxon>Eukaryota</taxon>
        <taxon>Metazoa</taxon>
        <taxon>Spiralia</taxon>
        <taxon>Lophotrochozoa</taxon>
        <taxon>Mollusca</taxon>
        <taxon>Bivalvia</taxon>
        <taxon>Autobranchia</taxon>
        <taxon>Pteriomorphia</taxon>
        <taxon>Mytilida</taxon>
        <taxon>Mytiloidea</taxon>
        <taxon>Mytilidae</taxon>
        <taxon>Mytilinae</taxon>
        <taxon>Mytilus</taxon>
    </lineage>
</organism>
<evidence type="ECO:0000313" key="14">
    <source>
        <dbReference type="Proteomes" id="UP000596742"/>
    </source>
</evidence>
<dbReference type="Pfam" id="PF23321">
    <property type="entry name" value="R1_ABCA1"/>
    <property type="match status" value="1"/>
</dbReference>
<dbReference type="CDD" id="cd00185">
    <property type="entry name" value="TNFRSF"/>
    <property type="match status" value="1"/>
</dbReference>
<dbReference type="InterPro" id="IPR056264">
    <property type="entry name" value="R2_ABCA1-4-like"/>
</dbReference>
<keyword evidence="7 13" id="KW-0067">ATP-binding</keyword>
<evidence type="ECO:0000256" key="1">
    <source>
        <dbReference type="ARBA" id="ARBA00004141"/>
    </source>
</evidence>
<feature type="transmembrane region" description="Helical" evidence="11">
    <location>
        <begin position="2181"/>
        <end position="2200"/>
    </location>
</feature>
<evidence type="ECO:0000259" key="12">
    <source>
        <dbReference type="PROSITE" id="PS50893"/>
    </source>
</evidence>
<dbReference type="SMART" id="SM01411">
    <property type="entry name" value="Ephrin_rec_like"/>
    <property type="match status" value="7"/>
</dbReference>
<sequence>MGFGTQLRILLWKNFTIRKRQKFRLFAEIVFPLALFLILVIVRTRPDLKVNQPECHFDGNAMPSAGTWPFLQSLVCNAENRCYQTVTADEAAGTTATGNPQALITRILTDIGQLADPVLIRNLLRDGQIIFRVLGMIRNGTATGGLNLGNIVTNPTDLRNQIINNNISLSPDVIDQLLNATINPALPTGVLIDFRECRLIQNNGTSGGIPNTNTTAQNLRGLVCDRNLNETIIFPTQSISDTVQTQLCNLTLVQFDQLYGLLLSALNNTRSNEEIIDYIERNGGQELVSDPAELLQLANDFATLYQDYQNDRDVIETVEGLFNQLQGTTMGQTVNGTALVQNLVCGRGATKCRPGYYIAGSSCLPCKIGTYQPNANQGSCIQCEDNLKTNATASTSENDCQVNCGAGQEGDDDCSSCKLGYYKPSAGLYPCMKCPQHRTSNQARTQCNILNCAPGYNINNGQCIQCLKGYYQTGYNMTSCTACPANHDTQNTGSSKSTDCQEICPAGTEGDTCKKCEKDYYKSTAGIQGCMKCSEGFTASDDRSKCIMDCKAGSYIDGNKCSPCGYSTYQPNRGQTSCLSCDSNKNTTFTGSDKKDDCKVYCGPGEEGTDTCAPCKDDYYKSTGGRTACLQCTGHMTSTKNDRTKCTVLYCDRGYFYNAGDNTCKPCPEGDYKSDRGMAKQCDSCKPRYEVIGNPGTQCKRTVCADLIDNLKSNSFGNAIWKQLKPLVEGKIPYAPNTTAINDVIKLANKTFDDLFNIVDLARSWRAESDVLSNFLETNPEIQLLRDFTCSEACDNLWHTLRRTACNGTLPGFNISSLLSGLNVGGFNIGSLIPGLSTGGINDLLSTIPGFNQSGLTALCDVDPNYSPCESLFQFLYSGTDINISNYTWKEALENVNSVLEMVSEYGKCFVFDKFEGFKSEYELTSRALQLIGQNKYFGAIVFDKEHKNGLESHVKYSIRMNQDRVDTTNKIQNRWITTVGDSLRNCLDGLLVYYIFIENNAEKILVISYNLILKSISNQTIASSKCQSQTLIDIYFVILQLVCRGGMPGCCLLAMICKNIVYEKEMRLKEIMKIMGLGNGVHWLAWFIDAFIVMFISLILMVIILKAGKVLEHSDPSVILFLLTAFTVATISQCFLFSVFFSKANIAACVAGFLYFMLYLIYPLCTQWEELMTSTHKSLAGLSSSVAFGFACSYVARYEEQSIGIQWSNIGETPIVDDDYSCLNCIIMMIVDAIIYGLFTWYIEAVFPGQYGIPRKFYFPFLKSYWCGSSISKERSDQYMYQGSTMELKGQGNANVEEEPKNKKVGVSIRNLKKVYKTGNKVAVDGLSINFYEGQISSFLGHNGAGKTTTMSILTGLFPPSDGTAFIYGHNILTEMDAVRDSLGMCPQHNVLFDKLTVEEHLWFYARLKNLEPEKVKREMVRMIQDVGLPHKKKELSSSLSGGMKRKLSVAIAFVGNAKTVILDEPTAGIDPYARKEIWEILLKLKKKRTIILSTHHMDEADVLGDRIAIISQGKLCCCGSSLYLKSQYGNGYYLTLVQDDGKGNDKEDSDDDMDFMDSRPQSRGSVRTTVDVKPIVNKQFEIEDEGFGDNSDDKSDSGGSKPPTPPPESATMVPGFSTKRTTEFIGKYVKKAKLVEESSTELTYQLPADAAHSGQFEQLFKQLERCHKDMGISSFGISDTSLEEVFLKVAEETGVDQDDETKRKKLEEGTDSGRFAKPVTRLSFRRKKKKSFLKMLAIKGKNPKVDSEELMDDTESVISVPTSEKSIETGFSHKDHVKHTGARLKLQQFKAIFLKRFHRLRRSKKGFFFEIIMPALFILASMALAKIRPPSFGEPPLELQPWMYTPQKGAPNLYTFFSNDGNDFGVGADLTKTLLTKPWMGNRCMDPKIKQISDYSCKADSYESLWTNGGRFTGNDAIDFPQCDCSSGFQVCPSGAGGPEPPKKLLPTTDYLYNMTGRNISDWLVKTMKPFQKRRYGGFSFGDINNISLALNASRIREIFEDILYNLTQTSTNSSEFFNDLEDILEDAVTQDTVKVWYNNKGWTAIVSYMNVMNNRILRSRLSPGQNPEEFGITTVNYPMNATVKQFTEETLRESFIDVTIAICMIFAMSFIPASFVMVLIEERSSNSKHLQFVSGVNPFIYWLANFLWDMVNYMIPSILCIIIFLCFQTKSYVGPGNLEVLIVLLILYGFAMTPLMYPFTRFFSVPSTAMVVLTSVNIFLGTTSTLATFIIEFLERDDEELKNVNAILKKAFLLLPQYCLGRGLTDMSRNQLWADNSDIISPGSYEKVWKSPFEFDQVGRNLLSMFCVGILFFILNLLIEYNFFLSRSWSCFWNSKPNFKSLADEDIDVTNERKRINNKQTKEDVLIIDNLTKVYRLHGKKGRNIAVDRSCFGVPNGQCFGLLGVNGAGKTTTFKMLTGDVDVTQGNATLNGHSILKDLEKVRLDLGYCPQFDAFDPLLTGREILCFFARLRGIQEKDIKQITEWGIRKLGLIQYGDKRSGDYSGGNKRKLSTAISLIGNPSVIFMDEPTTGMDPHARRFLWNCINNIVKDGRSVVLTSHSMEECEALCNRLAIMVNGRLKCIGSTQHLKNRFGNGYTVIIRVAGEIPVLEPVKDFMANVFGDPELKEEHNNMLQYQLNSKIKLSRIFGQMEAVKVKDYSVSQTTLDQVFIHFASKQTDMLDDELSNEKGSSHRG</sequence>
<dbReference type="PANTHER" id="PTHR19229">
    <property type="entry name" value="ATP-BINDING CASSETTE TRANSPORTER SUBFAMILY A ABCA"/>
    <property type="match status" value="1"/>
</dbReference>
<evidence type="ECO:0000256" key="11">
    <source>
        <dbReference type="SAM" id="Phobius"/>
    </source>
</evidence>
<dbReference type="FunFam" id="3.40.50.300:FF:000264">
    <property type="entry name" value="ATP-binding cassette, sub-family A (ABC1), member 1"/>
    <property type="match status" value="1"/>
</dbReference>
<keyword evidence="8 11" id="KW-1133">Transmembrane helix</keyword>
<comment type="similarity">
    <text evidence="2">Belongs to the ABC transporter superfamily. ABCA family.</text>
</comment>
<keyword evidence="9 11" id="KW-0472">Membrane</keyword>
<feature type="transmembrane region" description="Helical" evidence="11">
    <location>
        <begin position="23"/>
        <end position="42"/>
    </location>
</feature>
<dbReference type="Gene3D" id="3.40.50.300">
    <property type="entry name" value="P-loop containing nucleotide triphosphate hydrolases"/>
    <property type="match status" value="2"/>
</dbReference>
<gene>
    <name evidence="13" type="ORF">MGAL_10B041858</name>
</gene>
<feature type="transmembrane region" description="Helical" evidence="11">
    <location>
        <begin position="2098"/>
        <end position="2123"/>
    </location>
</feature>
<dbReference type="SUPFAM" id="SSF52540">
    <property type="entry name" value="P-loop containing nucleoside triphosphate hydrolases"/>
    <property type="match status" value="2"/>
</dbReference>
<evidence type="ECO:0000256" key="3">
    <source>
        <dbReference type="ARBA" id="ARBA00022448"/>
    </source>
</evidence>
<evidence type="ECO:0000256" key="7">
    <source>
        <dbReference type="ARBA" id="ARBA00022840"/>
    </source>
</evidence>
<dbReference type="EMBL" id="UYJE01006106">
    <property type="protein sequence ID" value="VDI42993.1"/>
    <property type="molecule type" value="Genomic_DNA"/>
</dbReference>
<feature type="domain" description="ABC transporter" evidence="12">
    <location>
        <begin position="1308"/>
        <end position="1539"/>
    </location>
</feature>
<accession>A0A8B6F1L0</accession>
<dbReference type="InterPro" id="IPR017871">
    <property type="entry name" value="ABC_transporter-like_CS"/>
</dbReference>
<dbReference type="GO" id="GO:0140359">
    <property type="term" value="F:ABC-type transporter activity"/>
    <property type="evidence" value="ECO:0007669"/>
    <property type="project" value="InterPro"/>
</dbReference>
<protein>
    <submittedName>
        <fullName evidence="13">ATP-binding cassette, subfamily A (ABC1), member 1</fullName>
    </submittedName>
</protein>
<dbReference type="CDD" id="cd03263">
    <property type="entry name" value="ABC_subfamily_A"/>
    <property type="match status" value="2"/>
</dbReference>
<feature type="transmembrane region" description="Helical" evidence="11">
    <location>
        <begin position="1118"/>
        <end position="1138"/>
    </location>
</feature>
<dbReference type="PROSITE" id="PS00211">
    <property type="entry name" value="ABC_TRANSPORTER_1"/>
    <property type="match status" value="1"/>
</dbReference>
<dbReference type="InterPro" id="IPR013525">
    <property type="entry name" value="ABC2_TM"/>
</dbReference>
<dbReference type="Pfam" id="PF07699">
    <property type="entry name" value="Ephrin_rec_like"/>
    <property type="match status" value="3"/>
</dbReference>
<dbReference type="PANTHER" id="PTHR19229:SF36">
    <property type="entry name" value="ATP-BINDING CASSETTE SUB-FAMILY A MEMBER 2"/>
    <property type="match status" value="1"/>
</dbReference>
<dbReference type="Proteomes" id="UP000596742">
    <property type="component" value="Unassembled WGS sequence"/>
</dbReference>
<feature type="transmembrane region" description="Helical" evidence="11">
    <location>
        <begin position="2143"/>
        <end position="2169"/>
    </location>
</feature>
<feature type="domain" description="ABC transporter" evidence="12">
    <location>
        <begin position="2369"/>
        <end position="2605"/>
    </location>
</feature>
<dbReference type="InterPro" id="IPR003593">
    <property type="entry name" value="AAA+_ATPase"/>
</dbReference>
<keyword evidence="6" id="KW-0547">Nucleotide-binding</keyword>
<feature type="transmembrane region" description="Helical" evidence="11">
    <location>
        <begin position="1221"/>
        <end position="1244"/>
    </location>
</feature>
<evidence type="ECO:0000256" key="8">
    <source>
        <dbReference type="ARBA" id="ARBA00022989"/>
    </source>
</evidence>
<dbReference type="Pfam" id="PF00005">
    <property type="entry name" value="ABC_tran"/>
    <property type="match status" value="2"/>
</dbReference>
<evidence type="ECO:0000256" key="2">
    <source>
        <dbReference type="ARBA" id="ARBA00008869"/>
    </source>
</evidence>
<reference evidence="13" key="1">
    <citation type="submission" date="2018-11" db="EMBL/GenBank/DDBJ databases">
        <authorList>
            <person name="Alioto T."/>
            <person name="Alioto T."/>
        </authorList>
    </citation>
    <scope>NUCLEOTIDE SEQUENCE</scope>
</reference>
<name>A0A8B6F1L0_MYTGA</name>
<comment type="subcellular location">
    <subcellularLocation>
        <location evidence="1">Membrane</location>
        <topology evidence="1">Multi-pass membrane protein</topology>
    </subcellularLocation>
</comment>
<keyword evidence="14" id="KW-1185">Reference proteome</keyword>
<dbReference type="InterPro" id="IPR003439">
    <property type="entry name" value="ABC_transporter-like_ATP-bd"/>
</dbReference>
<dbReference type="InterPro" id="IPR009030">
    <property type="entry name" value="Growth_fac_rcpt_cys_sf"/>
</dbReference>
<dbReference type="PROSITE" id="PS50893">
    <property type="entry name" value="ABC_TRANSPORTER_2"/>
    <property type="match status" value="2"/>
</dbReference>
<keyword evidence="5" id="KW-0677">Repeat</keyword>